<evidence type="ECO:0000256" key="7">
    <source>
        <dbReference type="ARBA" id="ARBA00022801"/>
    </source>
</evidence>
<comment type="function">
    <text evidence="8">Catalytic subunit of RNase HII, an endonuclease that specifically degrades the RNA of RNA:DNA hybrids. Participates in DNA replication, possibly by mediating the removal of lagging-strand Okazaki fragment RNA primers during DNA replication. Mediates the excision of single ribonucleotides from DNA:RNA duplexes.</text>
</comment>
<evidence type="ECO:0000313" key="13">
    <source>
        <dbReference type="Proteomes" id="UP000678499"/>
    </source>
</evidence>
<dbReference type="GO" id="GO:0046872">
    <property type="term" value="F:metal ion binding"/>
    <property type="evidence" value="ECO:0007669"/>
    <property type="project" value="UniProtKB-KW"/>
</dbReference>
<evidence type="ECO:0000259" key="11">
    <source>
        <dbReference type="PROSITE" id="PS51975"/>
    </source>
</evidence>
<evidence type="ECO:0000256" key="3">
    <source>
        <dbReference type="ARBA" id="ARBA00007058"/>
    </source>
</evidence>
<keyword evidence="4 9" id="KW-0540">Nuclease</keyword>
<dbReference type="PANTHER" id="PTHR10954">
    <property type="entry name" value="RIBONUCLEASE H2 SUBUNIT A"/>
    <property type="match status" value="1"/>
</dbReference>
<protein>
    <recommendedName>
        <fullName evidence="10">Ribonuclease</fullName>
        <ecNumber evidence="10">3.1.26.4</ecNumber>
    </recommendedName>
</protein>
<evidence type="ECO:0000256" key="1">
    <source>
        <dbReference type="ARBA" id="ARBA00000077"/>
    </source>
</evidence>
<dbReference type="PROSITE" id="PS51975">
    <property type="entry name" value="RNASE_H_2"/>
    <property type="match status" value="1"/>
</dbReference>
<dbReference type="GO" id="GO:0003723">
    <property type="term" value="F:RNA binding"/>
    <property type="evidence" value="ECO:0007669"/>
    <property type="project" value="UniProtKB-UniRule"/>
</dbReference>
<evidence type="ECO:0000256" key="8">
    <source>
        <dbReference type="ARBA" id="ARBA00024981"/>
    </source>
</evidence>
<dbReference type="CDD" id="cd07181">
    <property type="entry name" value="RNase_HII_eukaryota_like"/>
    <property type="match status" value="1"/>
</dbReference>
<dbReference type="SUPFAM" id="SSF53098">
    <property type="entry name" value="Ribonuclease H-like"/>
    <property type="match status" value="1"/>
</dbReference>
<evidence type="ECO:0000256" key="2">
    <source>
        <dbReference type="ARBA" id="ARBA00001946"/>
    </source>
</evidence>
<feature type="binding site" evidence="9">
    <location>
        <position position="35"/>
    </location>
    <ligand>
        <name>a divalent metal cation</name>
        <dbReference type="ChEBI" id="CHEBI:60240"/>
    </ligand>
</feature>
<keyword evidence="5 9" id="KW-0479">Metal-binding</keyword>
<evidence type="ECO:0000256" key="9">
    <source>
        <dbReference type="PROSITE-ProRule" id="PRU01319"/>
    </source>
</evidence>
<evidence type="ECO:0000256" key="10">
    <source>
        <dbReference type="RuleBase" id="RU003515"/>
    </source>
</evidence>
<comment type="cofactor">
    <cofactor evidence="9">
        <name>Mn(2+)</name>
        <dbReference type="ChEBI" id="CHEBI:29035"/>
    </cofactor>
    <cofactor evidence="9">
        <name>Mg(2+)</name>
        <dbReference type="ChEBI" id="CHEBI:18420"/>
    </cofactor>
    <text evidence="9">Manganese or magnesium. Binds 1 divalent metal ion per monomer in the absence of substrate. May bind a second metal ion after substrate binding.</text>
</comment>
<reference evidence="12" key="1">
    <citation type="submission" date="2020-11" db="EMBL/GenBank/DDBJ databases">
        <authorList>
            <person name="Tran Van P."/>
        </authorList>
    </citation>
    <scope>NUCLEOTIDE SEQUENCE</scope>
</reference>
<organism evidence="12">
    <name type="scientific">Notodromas monacha</name>
    <dbReference type="NCBI Taxonomy" id="399045"/>
    <lineage>
        <taxon>Eukaryota</taxon>
        <taxon>Metazoa</taxon>
        <taxon>Ecdysozoa</taxon>
        <taxon>Arthropoda</taxon>
        <taxon>Crustacea</taxon>
        <taxon>Oligostraca</taxon>
        <taxon>Ostracoda</taxon>
        <taxon>Podocopa</taxon>
        <taxon>Podocopida</taxon>
        <taxon>Cypridocopina</taxon>
        <taxon>Cypridoidea</taxon>
        <taxon>Cyprididae</taxon>
        <taxon>Notodromas</taxon>
    </lineage>
</organism>
<comment type="function">
    <text evidence="10">Endonuclease that specifically degrades the RNA of RNA-DNA hybrids.</text>
</comment>
<evidence type="ECO:0000313" key="12">
    <source>
        <dbReference type="EMBL" id="CAD7274698.1"/>
    </source>
</evidence>
<evidence type="ECO:0000256" key="5">
    <source>
        <dbReference type="ARBA" id="ARBA00022723"/>
    </source>
</evidence>
<dbReference type="InterPro" id="IPR036397">
    <property type="entry name" value="RNaseH_sf"/>
</dbReference>
<dbReference type="Proteomes" id="UP000678499">
    <property type="component" value="Unassembled WGS sequence"/>
</dbReference>
<dbReference type="InterPro" id="IPR023160">
    <property type="entry name" value="RNase_HII_hlx-loop-hlx_cap_dom"/>
</dbReference>
<evidence type="ECO:0000256" key="6">
    <source>
        <dbReference type="ARBA" id="ARBA00022759"/>
    </source>
</evidence>
<dbReference type="PANTHER" id="PTHR10954:SF7">
    <property type="entry name" value="RIBONUCLEASE H2 SUBUNIT A"/>
    <property type="match status" value="1"/>
</dbReference>
<comment type="cofactor">
    <cofactor evidence="2">
        <name>Mg(2+)</name>
        <dbReference type="ChEBI" id="CHEBI:18420"/>
    </cofactor>
</comment>
<dbReference type="GO" id="GO:0032299">
    <property type="term" value="C:ribonuclease H2 complex"/>
    <property type="evidence" value="ECO:0007669"/>
    <property type="project" value="TreeGrafter"/>
</dbReference>
<keyword evidence="7 9" id="KW-0378">Hydrolase</keyword>
<keyword evidence="13" id="KW-1185">Reference proteome</keyword>
<name>A0A7R9BHK0_9CRUS</name>
<dbReference type="InterPro" id="IPR001352">
    <property type="entry name" value="RNase_HII/HIII"/>
</dbReference>
<proteinExistence type="inferred from homology"/>
<dbReference type="GO" id="GO:0004523">
    <property type="term" value="F:RNA-DNA hybrid ribonuclease activity"/>
    <property type="evidence" value="ECO:0007669"/>
    <property type="project" value="UniProtKB-UniRule"/>
</dbReference>
<dbReference type="Pfam" id="PF01351">
    <property type="entry name" value="RNase_HII"/>
    <property type="match status" value="1"/>
</dbReference>
<dbReference type="NCBIfam" id="TIGR00729">
    <property type="entry name" value="ribonuclease HII"/>
    <property type="match status" value="1"/>
</dbReference>
<feature type="binding site" evidence="9">
    <location>
        <position position="141"/>
    </location>
    <ligand>
        <name>a divalent metal cation</name>
        <dbReference type="ChEBI" id="CHEBI:60240"/>
    </ligand>
</feature>
<keyword evidence="6 9" id="KW-0255">Endonuclease</keyword>
<dbReference type="AlphaFoldDB" id="A0A7R9BHK0"/>
<dbReference type="EC" id="3.1.26.4" evidence="10"/>
<dbReference type="InterPro" id="IPR004649">
    <property type="entry name" value="RNase_H2_suA"/>
</dbReference>
<dbReference type="FunFam" id="3.30.420.10:FF:000016">
    <property type="entry name" value="Ribonuclease"/>
    <property type="match status" value="1"/>
</dbReference>
<dbReference type="InterPro" id="IPR024567">
    <property type="entry name" value="RNase_HII/HIII_dom"/>
</dbReference>
<dbReference type="Gene3D" id="1.10.10.460">
    <property type="entry name" value="Ribonuclease hii. Domain 2"/>
    <property type="match status" value="1"/>
</dbReference>
<feature type="domain" description="RNase H type-2" evidence="11">
    <location>
        <begin position="28"/>
        <end position="251"/>
    </location>
</feature>
<dbReference type="GO" id="GO:0006298">
    <property type="term" value="P:mismatch repair"/>
    <property type="evidence" value="ECO:0007669"/>
    <property type="project" value="TreeGrafter"/>
</dbReference>
<gene>
    <name evidence="12" type="ORF">NMOB1V02_LOCUS2521</name>
</gene>
<dbReference type="OrthoDB" id="7462577at2759"/>
<dbReference type="InterPro" id="IPR012337">
    <property type="entry name" value="RNaseH-like_sf"/>
</dbReference>
<sequence>MDVSEFTKKNWVDWKYLSDVPDECKSKDVMLGVDEAGRGPVLGPMVYGIAYCPVDKDEELKSLDVADSKTLKLEEREAIFERINASSFVGWGIHILSPITISNAMLSRSKCNLNTLSHDAAIGLIQAALDAGVRVKQVFVDTVGPPEKYQEKLSKLFPGIQVQVSKKADSLFPTVSAASICAKVARDIALKDWQFSEKGTDWQKVEYGSGYPGDPKTKQFLRDHMDPTFGFPTLVRFAWSTASDLLEKEAVLFTWDETEEEAAKSKKRNKRSISDMFGTTSPKRNLARHAFFTSRNVLHVSDF</sequence>
<dbReference type="FunFam" id="1.10.10.460:FF:000001">
    <property type="entry name" value="Ribonuclease"/>
    <property type="match status" value="1"/>
</dbReference>
<comment type="catalytic activity">
    <reaction evidence="1 9 10">
        <text>Endonucleolytic cleavage to 5'-phosphomonoester.</text>
        <dbReference type="EC" id="3.1.26.4"/>
    </reaction>
</comment>
<dbReference type="GO" id="GO:0043137">
    <property type="term" value="P:DNA replication, removal of RNA primer"/>
    <property type="evidence" value="ECO:0007669"/>
    <property type="project" value="TreeGrafter"/>
</dbReference>
<dbReference type="EMBL" id="CAJPEX010000285">
    <property type="protein sequence ID" value="CAG0914850.1"/>
    <property type="molecule type" value="Genomic_DNA"/>
</dbReference>
<comment type="similarity">
    <text evidence="3">Belongs to the RNase HII family. Eukaryotic subfamily.</text>
</comment>
<feature type="binding site" evidence="9">
    <location>
        <position position="34"/>
    </location>
    <ligand>
        <name>a divalent metal cation</name>
        <dbReference type="ChEBI" id="CHEBI:60240"/>
    </ligand>
</feature>
<evidence type="ECO:0000256" key="4">
    <source>
        <dbReference type="ARBA" id="ARBA00022722"/>
    </source>
</evidence>
<dbReference type="EMBL" id="OA882322">
    <property type="protein sequence ID" value="CAD7274698.1"/>
    <property type="molecule type" value="Genomic_DNA"/>
</dbReference>
<accession>A0A7R9BHK0</accession>
<dbReference type="Gene3D" id="3.30.420.10">
    <property type="entry name" value="Ribonuclease H-like superfamily/Ribonuclease H"/>
    <property type="match status" value="1"/>
</dbReference>